<organism evidence="1 2">
    <name type="scientific">Flavobacterium piscinae</name>
    <dbReference type="NCBI Taxonomy" id="2506424"/>
    <lineage>
        <taxon>Bacteria</taxon>
        <taxon>Pseudomonadati</taxon>
        <taxon>Bacteroidota</taxon>
        <taxon>Flavobacteriia</taxon>
        <taxon>Flavobacteriales</taxon>
        <taxon>Flavobacteriaceae</taxon>
        <taxon>Flavobacterium</taxon>
    </lineage>
</organism>
<keyword evidence="2" id="KW-1185">Reference proteome</keyword>
<evidence type="ECO:0000313" key="1">
    <source>
        <dbReference type="EMBL" id="RXR33638.1"/>
    </source>
</evidence>
<name>A0A4Q1KTW0_9FLAO</name>
<dbReference type="EMBL" id="SBKQ01000004">
    <property type="protein sequence ID" value="RXR33638.1"/>
    <property type="molecule type" value="Genomic_DNA"/>
</dbReference>
<dbReference type="Proteomes" id="UP000289734">
    <property type="component" value="Unassembled WGS sequence"/>
</dbReference>
<dbReference type="OrthoDB" id="24355at2"/>
<proteinExistence type="predicted"/>
<dbReference type="SUPFAM" id="SSF51905">
    <property type="entry name" value="FAD/NAD(P)-binding domain"/>
    <property type="match status" value="1"/>
</dbReference>
<dbReference type="AlphaFoldDB" id="A0A4Q1KTW0"/>
<evidence type="ECO:0000313" key="2">
    <source>
        <dbReference type="Proteomes" id="UP000289734"/>
    </source>
</evidence>
<reference evidence="2" key="1">
    <citation type="submission" date="2019-01" db="EMBL/GenBank/DDBJ databases">
        <title>Cytophagaceae bacterium strain CAR-16.</title>
        <authorList>
            <person name="Chen W.-M."/>
        </authorList>
    </citation>
    <scope>NUCLEOTIDE SEQUENCE [LARGE SCALE GENOMIC DNA]</scope>
    <source>
        <strain evidence="2">ICH-30</strain>
    </source>
</reference>
<comment type="caution">
    <text evidence="1">The sequence shown here is derived from an EMBL/GenBank/DDBJ whole genome shotgun (WGS) entry which is preliminary data.</text>
</comment>
<sequence length="390" mass="45788">MKNLTYLEVINYDYIILGSGLSGLLSAYRMANDAWFDDKSVVIIDKEIKNQNDRTWCFWEEANGEFDSILSKTWEKAFIGNQDFQQSFEMNPYLYKMIRSSDFYQLVFDAISAKSNFTFINDKILSWKTNGNSVEVQGKNKSYNGYYLLNSFFDVNPVLNQKKYPYLKQHFIGWFIKTKTEIFDDSEVKFMDFTIEQSGNTRFMYVLPTSKNEALFEYTLFSEDLLENSEYEKAIQNYLHNLGINEYEIVEKEAGNIPMTCFPFDKQNSERVLFIGTAGGWTKASTGFTFFNSKKKSKKLVEFLKSNQNLSRFNKKNRYWLYDLILLEVLHQNNELGAQLFGTLFQKNSIQNIFRFLNEEGTVVSDLKVMLTLPKWIFIKATFRALRKLV</sequence>
<dbReference type="RefSeq" id="WP_129463738.1">
    <property type="nucleotide sequence ID" value="NZ_SBKQ01000004.1"/>
</dbReference>
<protein>
    <submittedName>
        <fullName evidence="1">Lycopene cyclase</fullName>
    </submittedName>
</protein>
<gene>
    <name evidence="1" type="ORF">EQG68_05275</name>
</gene>
<accession>A0A4Q1KTW0</accession>
<dbReference type="InterPro" id="IPR036188">
    <property type="entry name" value="FAD/NAD-bd_sf"/>
</dbReference>
<dbReference type="Pfam" id="PF05834">
    <property type="entry name" value="Lycopene_cycl"/>
    <property type="match status" value="1"/>
</dbReference>